<keyword evidence="1" id="KW-0805">Transcription regulation</keyword>
<gene>
    <name evidence="6" type="ORF">D3P09_09075</name>
</gene>
<dbReference type="Gene3D" id="1.10.10.60">
    <property type="entry name" value="Homeodomain-like"/>
    <property type="match status" value="2"/>
</dbReference>
<dbReference type="Gene3D" id="3.40.50.1980">
    <property type="entry name" value="Nitrogenase molybdenum iron protein domain"/>
    <property type="match status" value="1"/>
</dbReference>
<dbReference type="SMART" id="SM00342">
    <property type="entry name" value="HTH_ARAC"/>
    <property type="match status" value="1"/>
</dbReference>
<dbReference type="PROSITE" id="PS01124">
    <property type="entry name" value="HTH_ARAC_FAMILY_2"/>
    <property type="match status" value="1"/>
</dbReference>
<evidence type="ECO:0000259" key="5">
    <source>
        <dbReference type="PROSITE" id="PS50983"/>
    </source>
</evidence>
<dbReference type="SUPFAM" id="SSF53807">
    <property type="entry name" value="Helical backbone' metal receptor"/>
    <property type="match status" value="1"/>
</dbReference>
<accession>A0A3A6PJX4</accession>
<organism evidence="6 7">
    <name type="scientific">Paenibacillus pinisoli</name>
    <dbReference type="NCBI Taxonomy" id="1276110"/>
    <lineage>
        <taxon>Bacteria</taxon>
        <taxon>Bacillati</taxon>
        <taxon>Bacillota</taxon>
        <taxon>Bacilli</taxon>
        <taxon>Bacillales</taxon>
        <taxon>Paenibacillaceae</taxon>
        <taxon>Paenibacillus</taxon>
    </lineage>
</organism>
<dbReference type="OrthoDB" id="2461801at2"/>
<evidence type="ECO:0000256" key="3">
    <source>
        <dbReference type="ARBA" id="ARBA00023163"/>
    </source>
</evidence>
<feature type="domain" description="HTH araC/xylS-type" evidence="4">
    <location>
        <begin position="11"/>
        <end position="109"/>
    </location>
</feature>
<dbReference type="InterPro" id="IPR018060">
    <property type="entry name" value="HTH_AraC"/>
</dbReference>
<keyword evidence="7" id="KW-1185">Reference proteome</keyword>
<dbReference type="Pfam" id="PF12833">
    <property type="entry name" value="HTH_18"/>
    <property type="match status" value="1"/>
</dbReference>
<sequence length="370" mass="43207">MQKPFQKTDLSEVKLYIEENFTKPLTLDHLANLTGLSPSYFSSAFKQQFIQSPMEFVTQLRIQKAKQLLQQEGARLKPIAEAVGYSDEFYFSRVFKKVEGISPTMYTSQQKSHIAVVTGNMMGYLHAAGMIPFAAPLSAKWTPYYYNLWPDQIEHKVSLTKNKNYCIPNELYHLPLDLLISPKEVPPELVKRMEEHFPVYWLDDRQDCLFALTELADRLNKGEEAKQWIMEYQARLEDIRRALNWEADPPRMMVIRIYQQRIFAYCNSGIQHLLFKDLGAVPSYEHDGLYNNEITFDQLSQLKVDKLFTIICPDDESRATWHHLQRDAGFRGLEASKHQQIYVVHSDPWFEYSPVALRRMLEEVAVMLIP</sequence>
<dbReference type="AlphaFoldDB" id="A0A3A6PJX4"/>
<dbReference type="EMBL" id="QXQB01000002">
    <property type="protein sequence ID" value="RJX39558.1"/>
    <property type="molecule type" value="Genomic_DNA"/>
</dbReference>
<evidence type="ECO:0000259" key="4">
    <source>
        <dbReference type="PROSITE" id="PS01124"/>
    </source>
</evidence>
<protein>
    <submittedName>
        <fullName evidence="6">Helix-turn-helix domain-containing protein</fullName>
    </submittedName>
</protein>
<keyword evidence="2" id="KW-0238">DNA-binding</keyword>
<dbReference type="GO" id="GO:0043565">
    <property type="term" value="F:sequence-specific DNA binding"/>
    <property type="evidence" value="ECO:0007669"/>
    <property type="project" value="InterPro"/>
</dbReference>
<dbReference type="PROSITE" id="PS50983">
    <property type="entry name" value="FE_B12_PBP"/>
    <property type="match status" value="1"/>
</dbReference>
<dbReference type="InterPro" id="IPR002491">
    <property type="entry name" value="ABC_transptr_periplasmic_BD"/>
</dbReference>
<reference evidence="6 7" key="1">
    <citation type="submission" date="2018-09" db="EMBL/GenBank/DDBJ databases">
        <title>Paenibacillus aracenensis nov. sp. isolated from a cave in southern Spain.</title>
        <authorList>
            <person name="Jurado V."/>
            <person name="Gutierrez-Patricio S."/>
            <person name="Gonzalez-Pimentel J.L."/>
            <person name="Miller A.Z."/>
            <person name="Laiz L."/>
            <person name="Saiz-Jimenez C."/>
        </authorList>
    </citation>
    <scope>NUCLEOTIDE SEQUENCE [LARGE SCALE GENOMIC DNA]</scope>
    <source>
        <strain evidence="6 7">JCM 19203</strain>
    </source>
</reference>
<dbReference type="PANTHER" id="PTHR43280:SF28">
    <property type="entry name" value="HTH-TYPE TRANSCRIPTIONAL ACTIVATOR RHAS"/>
    <property type="match status" value="1"/>
</dbReference>
<comment type="caution">
    <text evidence="6">The sequence shown here is derived from an EMBL/GenBank/DDBJ whole genome shotgun (WGS) entry which is preliminary data.</text>
</comment>
<evidence type="ECO:0000313" key="6">
    <source>
        <dbReference type="EMBL" id="RJX39558.1"/>
    </source>
</evidence>
<dbReference type="PANTHER" id="PTHR43280">
    <property type="entry name" value="ARAC-FAMILY TRANSCRIPTIONAL REGULATOR"/>
    <property type="match status" value="1"/>
</dbReference>
<feature type="domain" description="Fe/B12 periplasmic-binding" evidence="5">
    <location>
        <begin position="113"/>
        <end position="370"/>
    </location>
</feature>
<dbReference type="GO" id="GO:0003700">
    <property type="term" value="F:DNA-binding transcription factor activity"/>
    <property type="evidence" value="ECO:0007669"/>
    <property type="project" value="InterPro"/>
</dbReference>
<evidence type="ECO:0000313" key="7">
    <source>
        <dbReference type="Proteomes" id="UP000267798"/>
    </source>
</evidence>
<dbReference type="Proteomes" id="UP000267798">
    <property type="component" value="Unassembled WGS sequence"/>
</dbReference>
<evidence type="ECO:0000256" key="1">
    <source>
        <dbReference type="ARBA" id="ARBA00023015"/>
    </source>
</evidence>
<dbReference type="SUPFAM" id="SSF46689">
    <property type="entry name" value="Homeodomain-like"/>
    <property type="match status" value="2"/>
</dbReference>
<dbReference type="InterPro" id="IPR009057">
    <property type="entry name" value="Homeodomain-like_sf"/>
</dbReference>
<keyword evidence="3" id="KW-0804">Transcription</keyword>
<proteinExistence type="predicted"/>
<dbReference type="RefSeq" id="WP_120109147.1">
    <property type="nucleotide sequence ID" value="NZ_QXQB01000002.1"/>
</dbReference>
<dbReference type="Pfam" id="PF01497">
    <property type="entry name" value="Peripla_BP_2"/>
    <property type="match status" value="1"/>
</dbReference>
<evidence type="ECO:0000256" key="2">
    <source>
        <dbReference type="ARBA" id="ARBA00023125"/>
    </source>
</evidence>
<name>A0A3A6PJX4_9BACL</name>